<name>A0A2S0MS46_9RHOB</name>
<dbReference type="PANTHER" id="PTHR33376:SF15">
    <property type="entry name" value="BLL6794 PROTEIN"/>
    <property type="match status" value="1"/>
</dbReference>
<evidence type="ECO:0000313" key="5">
    <source>
        <dbReference type="EMBL" id="AVO38704.1"/>
    </source>
</evidence>
<evidence type="ECO:0008006" key="7">
    <source>
        <dbReference type="Google" id="ProtNLM"/>
    </source>
</evidence>
<feature type="compositionally biased region" description="Basic residues" evidence="4">
    <location>
        <begin position="1"/>
        <end position="17"/>
    </location>
</feature>
<dbReference type="KEGG" id="thas:C6Y53_14050"/>
<dbReference type="GO" id="GO:0042597">
    <property type="term" value="C:periplasmic space"/>
    <property type="evidence" value="ECO:0007669"/>
    <property type="project" value="UniProtKB-SubCell"/>
</dbReference>
<proteinExistence type="predicted"/>
<accession>A0A2S0MS46</accession>
<keyword evidence="2" id="KW-0732">Signal</keyword>
<protein>
    <recommendedName>
        <fullName evidence="7">C4-dicarboxylate ABC transporter</fullName>
    </recommendedName>
</protein>
<feature type="region of interest" description="Disordered" evidence="4">
    <location>
        <begin position="1"/>
        <end position="58"/>
    </location>
</feature>
<sequence length="474" mass="51062">MDRSHRSRGTGRFRAPLRRGAAPRGTASGRKRGPLALSPDGGRGDDGRQRPWLERPVAAPVERAVRARGSGRVPRTAHRVPCRVLRPRPRDGQGYRWPAGDPGRVTSEKPGADPDTTQDGGNMTKLTTTALAGTLMLATSLPGEAETWNFTVIAGHPPLTRGVSAISDHFVPEVTRRAAALGHEINWTEAYAGAVAPPTGVLEAVESGVAEFGYVPQLFEGDKLPLEQITYVTPFGTSNLADVMKVIDKLHAEIPAMDQAWADNGQKVLAPVGVDTYHFVTTFPIEKVADLDGHKIGTAGLALNWLKGVDATPVAGALPDFYNSISTGLYDGIITFESVIAPYKFYEVAPYITKINFGGQYASALTVNLDTWNSLPEDLQQVIVEVADEYRDIAAESYKDGGVASIAKAVENGATVSELSDDQRTAYAQKLPSIAREWADQLDAQGKPGTEVLETYLRLSKEAGIEHARDWAAE</sequence>
<feature type="region of interest" description="Disordered" evidence="4">
    <location>
        <begin position="85"/>
        <end position="123"/>
    </location>
</feature>
<evidence type="ECO:0000256" key="4">
    <source>
        <dbReference type="SAM" id="MobiDB-lite"/>
    </source>
</evidence>
<dbReference type="CDD" id="cd13666">
    <property type="entry name" value="PBP2_TRAP_DctP_like_1"/>
    <property type="match status" value="1"/>
</dbReference>
<dbReference type="EMBL" id="CP027665">
    <property type="protein sequence ID" value="AVO38704.1"/>
    <property type="molecule type" value="Genomic_DNA"/>
</dbReference>
<dbReference type="Proteomes" id="UP000237655">
    <property type="component" value="Chromosome"/>
</dbReference>
<dbReference type="GO" id="GO:0055085">
    <property type="term" value="P:transmembrane transport"/>
    <property type="evidence" value="ECO:0007669"/>
    <property type="project" value="InterPro"/>
</dbReference>
<dbReference type="InterPro" id="IPR018389">
    <property type="entry name" value="DctP_fam"/>
</dbReference>
<dbReference type="NCBIfam" id="NF037995">
    <property type="entry name" value="TRAP_S1"/>
    <property type="match status" value="1"/>
</dbReference>
<dbReference type="AlphaFoldDB" id="A0A2S0MS46"/>
<dbReference type="Pfam" id="PF03480">
    <property type="entry name" value="DctP"/>
    <property type="match status" value="1"/>
</dbReference>
<comment type="subcellular location">
    <subcellularLocation>
        <location evidence="1">Periplasm</location>
    </subcellularLocation>
</comment>
<dbReference type="PANTHER" id="PTHR33376">
    <property type="match status" value="1"/>
</dbReference>
<evidence type="ECO:0000256" key="3">
    <source>
        <dbReference type="ARBA" id="ARBA00022764"/>
    </source>
</evidence>
<dbReference type="Gene3D" id="3.40.190.170">
    <property type="entry name" value="Bacterial extracellular solute-binding protein, family 7"/>
    <property type="match status" value="1"/>
</dbReference>
<evidence type="ECO:0000256" key="1">
    <source>
        <dbReference type="ARBA" id="ARBA00004418"/>
    </source>
</evidence>
<organism evidence="5 6">
    <name type="scientific">Pukyongiella litopenaei</name>
    <dbReference type="NCBI Taxonomy" id="2605946"/>
    <lineage>
        <taxon>Bacteria</taxon>
        <taxon>Pseudomonadati</taxon>
        <taxon>Pseudomonadota</taxon>
        <taxon>Alphaproteobacteria</taxon>
        <taxon>Rhodobacterales</taxon>
        <taxon>Paracoccaceae</taxon>
        <taxon>Pukyongiella</taxon>
    </lineage>
</organism>
<keyword evidence="3" id="KW-0574">Periplasm</keyword>
<gene>
    <name evidence="5" type="ORF">C6Y53_14050</name>
</gene>
<evidence type="ECO:0000256" key="2">
    <source>
        <dbReference type="ARBA" id="ARBA00022729"/>
    </source>
</evidence>
<evidence type="ECO:0000313" key="6">
    <source>
        <dbReference type="Proteomes" id="UP000237655"/>
    </source>
</evidence>
<dbReference type="InterPro" id="IPR038404">
    <property type="entry name" value="TRAP_DctP_sf"/>
</dbReference>
<keyword evidence="6" id="KW-1185">Reference proteome</keyword>
<feature type="compositionally biased region" description="Basic and acidic residues" evidence="4">
    <location>
        <begin position="42"/>
        <end position="53"/>
    </location>
</feature>
<reference evidence="6" key="1">
    <citation type="submission" date="2018-03" db="EMBL/GenBank/DDBJ databases">
        <title>Genomic analysis of the strain SH-1 isolated from shrimp intestine.</title>
        <authorList>
            <person name="Kim Y.-S."/>
            <person name="Kim S.-E."/>
            <person name="Kim K.-H."/>
        </authorList>
    </citation>
    <scope>NUCLEOTIDE SEQUENCE [LARGE SCALE GENOMIC DNA]</scope>
    <source>
        <strain evidence="6">SH-1</strain>
    </source>
</reference>